<dbReference type="SUPFAM" id="SSF81321">
    <property type="entry name" value="Family A G protein-coupled receptor-like"/>
    <property type="match status" value="1"/>
</dbReference>
<dbReference type="PANTHER" id="PTHR45698">
    <property type="entry name" value="TRACE AMINE-ASSOCIATED RECEPTOR 19N-RELATED"/>
    <property type="match status" value="1"/>
</dbReference>
<evidence type="ECO:0000256" key="5">
    <source>
        <dbReference type="SAM" id="Phobius"/>
    </source>
</evidence>
<dbReference type="PROSITE" id="PS50262">
    <property type="entry name" value="G_PROTEIN_RECEP_F1_2"/>
    <property type="match status" value="1"/>
</dbReference>
<dbReference type="OMA" id="SIMFVIC"/>
<dbReference type="Pfam" id="PF00001">
    <property type="entry name" value="7tm_1"/>
    <property type="match status" value="1"/>
</dbReference>
<evidence type="ECO:0000313" key="7">
    <source>
        <dbReference type="EnsemblMetazoa" id="XP_038068950.1"/>
    </source>
</evidence>
<feature type="transmembrane region" description="Helical" evidence="5">
    <location>
        <begin position="33"/>
        <end position="55"/>
    </location>
</feature>
<dbReference type="PRINTS" id="PR00237">
    <property type="entry name" value="GPCRRHODOPSN"/>
</dbReference>
<sequence length="343" mass="39309">MSMNDHRRMLLDIGALNSTSEDLSQYPSILQDAVNTIIACLAVLGNGLVITVMLLRRRVFSSFTNRLILHQSIIDTIAGVLFFIHHVVIKTRTLTASMEGNVSDQILCRFLVSDFALWWVNVTSTYNLVVISLERFMATCHPVKHRNTWSAAKLKFAVASAWGVGLVYNSHYVFAFEARQGYCELIEMSSGVKALYHTAVLAVGYFVPITILIYTYSRILIMLRKKTLNQQANGPRIVMTKAKKNILVTTMLIGVMFVVCWTPIEVLYIYQRFTVYWSTPLYYPFTSVLACNMFVNPIIYCFKYEHFRSELRQLIIKRCRRNRVNNVEVMSIAVAALRMDTHL</sequence>
<keyword evidence="4 5" id="KW-0472">Membrane</keyword>
<evidence type="ECO:0000259" key="6">
    <source>
        <dbReference type="PROSITE" id="PS50262"/>
    </source>
</evidence>
<dbReference type="PANTHER" id="PTHR45698:SF1">
    <property type="entry name" value="TRACE AMINE-ASSOCIATED RECEPTOR 13C-LIKE"/>
    <property type="match status" value="1"/>
</dbReference>
<comment type="subcellular location">
    <subcellularLocation>
        <location evidence="1">Membrane</location>
    </subcellularLocation>
</comment>
<dbReference type="OrthoDB" id="10037617at2759"/>
<accession>A0A914AXS7</accession>
<dbReference type="GO" id="GO:0016020">
    <property type="term" value="C:membrane"/>
    <property type="evidence" value="ECO:0007669"/>
    <property type="project" value="UniProtKB-SubCell"/>
</dbReference>
<dbReference type="InterPro" id="IPR000276">
    <property type="entry name" value="GPCR_Rhodpsn"/>
</dbReference>
<dbReference type="CDD" id="cd00637">
    <property type="entry name" value="7tm_classA_rhodopsin-like"/>
    <property type="match status" value="1"/>
</dbReference>
<name>A0A914AXS7_PATMI</name>
<feature type="domain" description="G-protein coupled receptors family 1 profile" evidence="6">
    <location>
        <begin position="45"/>
        <end position="300"/>
    </location>
</feature>
<evidence type="ECO:0000313" key="8">
    <source>
        <dbReference type="Proteomes" id="UP000887568"/>
    </source>
</evidence>
<organism evidence="7 8">
    <name type="scientific">Patiria miniata</name>
    <name type="common">Bat star</name>
    <name type="synonym">Asterina miniata</name>
    <dbReference type="NCBI Taxonomy" id="46514"/>
    <lineage>
        <taxon>Eukaryota</taxon>
        <taxon>Metazoa</taxon>
        <taxon>Echinodermata</taxon>
        <taxon>Eleutherozoa</taxon>
        <taxon>Asterozoa</taxon>
        <taxon>Asteroidea</taxon>
        <taxon>Valvatacea</taxon>
        <taxon>Valvatida</taxon>
        <taxon>Asterinidae</taxon>
        <taxon>Patiria</taxon>
    </lineage>
</organism>
<evidence type="ECO:0000256" key="2">
    <source>
        <dbReference type="ARBA" id="ARBA00022692"/>
    </source>
</evidence>
<feature type="transmembrane region" description="Helical" evidence="5">
    <location>
        <begin position="282"/>
        <end position="302"/>
    </location>
</feature>
<evidence type="ECO:0000256" key="3">
    <source>
        <dbReference type="ARBA" id="ARBA00022989"/>
    </source>
</evidence>
<reference evidence="7" key="1">
    <citation type="submission" date="2022-11" db="UniProtKB">
        <authorList>
            <consortium name="EnsemblMetazoa"/>
        </authorList>
    </citation>
    <scope>IDENTIFICATION</scope>
</reference>
<dbReference type="AlphaFoldDB" id="A0A914AXS7"/>
<dbReference type="Proteomes" id="UP000887568">
    <property type="component" value="Unplaced"/>
</dbReference>
<dbReference type="Gene3D" id="1.20.1070.10">
    <property type="entry name" value="Rhodopsin 7-helix transmembrane proteins"/>
    <property type="match status" value="1"/>
</dbReference>
<feature type="transmembrane region" description="Helical" evidence="5">
    <location>
        <begin position="194"/>
        <end position="216"/>
    </location>
</feature>
<protein>
    <recommendedName>
        <fullName evidence="6">G-protein coupled receptors family 1 profile domain-containing protein</fullName>
    </recommendedName>
</protein>
<dbReference type="InterPro" id="IPR017452">
    <property type="entry name" value="GPCR_Rhodpsn_7TM"/>
</dbReference>
<dbReference type="RefSeq" id="XP_038068950.1">
    <property type="nucleotide sequence ID" value="XM_038213022.1"/>
</dbReference>
<dbReference type="GO" id="GO:0004930">
    <property type="term" value="F:G protein-coupled receptor activity"/>
    <property type="evidence" value="ECO:0007669"/>
    <property type="project" value="InterPro"/>
</dbReference>
<evidence type="ECO:0000256" key="1">
    <source>
        <dbReference type="ARBA" id="ARBA00004370"/>
    </source>
</evidence>
<keyword evidence="8" id="KW-1185">Reference proteome</keyword>
<feature type="transmembrane region" description="Helical" evidence="5">
    <location>
        <begin position="115"/>
        <end position="133"/>
    </location>
</feature>
<dbReference type="EnsemblMetazoa" id="XM_038213022.1">
    <property type="protein sequence ID" value="XP_038068950.1"/>
    <property type="gene ID" value="LOC119738232"/>
</dbReference>
<feature type="transmembrane region" description="Helical" evidence="5">
    <location>
        <begin position="154"/>
        <end position="174"/>
    </location>
</feature>
<keyword evidence="2 5" id="KW-0812">Transmembrane</keyword>
<feature type="transmembrane region" description="Helical" evidence="5">
    <location>
        <begin position="67"/>
        <end position="89"/>
    </location>
</feature>
<dbReference type="GeneID" id="119738232"/>
<proteinExistence type="predicted"/>
<feature type="transmembrane region" description="Helical" evidence="5">
    <location>
        <begin position="246"/>
        <end position="270"/>
    </location>
</feature>
<evidence type="ECO:0000256" key="4">
    <source>
        <dbReference type="ARBA" id="ARBA00023136"/>
    </source>
</evidence>
<keyword evidence="3 5" id="KW-1133">Transmembrane helix</keyword>